<dbReference type="RefSeq" id="WP_220641238.1">
    <property type="nucleotide sequence ID" value="NZ_CP080429.1"/>
</dbReference>
<dbReference type="Proteomes" id="UP000825381">
    <property type="component" value="Chromosome"/>
</dbReference>
<keyword evidence="2" id="KW-1185">Reference proteome</keyword>
<proteinExistence type="predicted"/>
<protein>
    <submittedName>
        <fullName evidence="1">Uncharacterized protein</fullName>
    </submittedName>
</protein>
<name>A0ABX8V7U5_9FLAO</name>
<sequence length="94" mass="10558">MNDTEILKLIDGTFNPTDASQVILGLINHKINFHGLDAFSNEIRNRDDDGHAAERVTELTLEKARMQRIAQKANESGKRIKISCDIHVSVVDDE</sequence>
<accession>A0ABX8V7U5</accession>
<evidence type="ECO:0000313" key="1">
    <source>
        <dbReference type="EMBL" id="QYJ68900.1"/>
    </source>
</evidence>
<organism evidence="1 2">
    <name type="scientific">Flavobacterium litorale</name>
    <dbReference type="NCBI Taxonomy" id="2856519"/>
    <lineage>
        <taxon>Bacteria</taxon>
        <taxon>Pseudomonadati</taxon>
        <taxon>Bacteroidota</taxon>
        <taxon>Flavobacteriia</taxon>
        <taxon>Flavobacteriales</taxon>
        <taxon>Flavobacteriaceae</taxon>
        <taxon>Flavobacterium</taxon>
    </lineage>
</organism>
<dbReference type="EMBL" id="CP080429">
    <property type="protein sequence ID" value="QYJ68900.1"/>
    <property type="molecule type" value="Genomic_DNA"/>
</dbReference>
<reference evidence="1 2" key="1">
    <citation type="submission" date="2021-07" db="EMBL/GenBank/DDBJ databases">
        <title>Flavobacterium WSW3-B6 sp.nov, isolated from seaweed.</title>
        <authorList>
            <person name="Muhammad N."/>
            <person name="Ho H."/>
            <person name="Lee Y.-J."/>
            <person name="Nguyen T."/>
            <person name="Ho J."/>
            <person name="Kim S.-G."/>
        </authorList>
    </citation>
    <scope>NUCLEOTIDE SEQUENCE [LARGE SCALE GENOMIC DNA]</scope>
    <source>
        <strain evidence="1 2">WSW3-B6</strain>
    </source>
</reference>
<gene>
    <name evidence="1" type="ORF">K1I41_03175</name>
</gene>
<evidence type="ECO:0000313" key="2">
    <source>
        <dbReference type="Proteomes" id="UP000825381"/>
    </source>
</evidence>